<dbReference type="GO" id="GO:0005835">
    <property type="term" value="C:fatty acid synthase complex"/>
    <property type="evidence" value="ECO:0007669"/>
    <property type="project" value="InterPro"/>
</dbReference>
<accession>A0A949JT20</accession>
<protein>
    <recommendedName>
        <fullName evidence="3">MaoC-like domain-containing protein</fullName>
    </recommendedName>
</protein>
<reference evidence="4" key="1">
    <citation type="submission" date="2021-06" db="EMBL/GenBank/DDBJ databases">
        <title>Sequencing of actinobacteria type strains.</title>
        <authorList>
            <person name="Nguyen G.-S."/>
            <person name="Wentzel A."/>
        </authorList>
    </citation>
    <scope>NUCLEOTIDE SEQUENCE</scope>
    <source>
        <strain evidence="4">P38-E01</strain>
    </source>
</reference>
<dbReference type="InterPro" id="IPR002539">
    <property type="entry name" value="MaoC-like_dom"/>
</dbReference>
<feature type="region of interest" description="Disordered" evidence="2">
    <location>
        <begin position="156"/>
        <end position="176"/>
    </location>
</feature>
<comment type="similarity">
    <text evidence="1">Belongs to the enoyl-CoA hydratase/isomerase family.</text>
</comment>
<proteinExistence type="inferred from homology"/>
<evidence type="ECO:0000313" key="5">
    <source>
        <dbReference type="Proteomes" id="UP000694501"/>
    </source>
</evidence>
<sequence>MSAYTTQELTGVPGLAGMYLRAVLPKKGAPCELPDRRLVLRGRTVREKHLAEYAGVCGFQEHAVLPATYPHMVAFGPSMALMTAADFPFPLLGLVHVANTVEQLRPIRPGETLTYQVWAQDLRPHPKGRVFDIRAEADDGTATVWRSTSTYLRRGRSEEEAGGFGRTEPPATSFEDAGLTREWHVPGSVGRRYASVSGDRNPIHLHPLAAKPFGFRSSIAHGMWTKARCLAALSERTERLPDAYRVEVAFRSPVLLPASVRFAATQTGEDWRFGLRGASGKEREHLRGSLTALD</sequence>
<dbReference type="PANTHER" id="PTHR43841:SF1">
    <property type="entry name" value="3-HYDROXYACYL-THIOESTER DEHYDRATASE X"/>
    <property type="match status" value="1"/>
</dbReference>
<dbReference type="SUPFAM" id="SSF54637">
    <property type="entry name" value="Thioesterase/thiol ester dehydrase-isomerase"/>
    <property type="match status" value="2"/>
</dbReference>
<dbReference type="AlphaFoldDB" id="A0A949JT20"/>
<dbReference type="GO" id="GO:0006633">
    <property type="term" value="P:fatty acid biosynthetic process"/>
    <property type="evidence" value="ECO:0007669"/>
    <property type="project" value="InterPro"/>
</dbReference>
<dbReference type="InterPro" id="IPR029069">
    <property type="entry name" value="HotDog_dom_sf"/>
</dbReference>
<dbReference type="PRINTS" id="PR01483">
    <property type="entry name" value="FASYNTHASE"/>
</dbReference>
<evidence type="ECO:0000256" key="1">
    <source>
        <dbReference type="ARBA" id="ARBA00005254"/>
    </source>
</evidence>
<dbReference type="Pfam" id="PF01575">
    <property type="entry name" value="MaoC_dehydratas"/>
    <property type="match status" value="1"/>
</dbReference>
<dbReference type="GO" id="GO:0004312">
    <property type="term" value="F:fatty acid synthase activity"/>
    <property type="evidence" value="ECO:0007669"/>
    <property type="project" value="InterPro"/>
</dbReference>
<evidence type="ECO:0000256" key="2">
    <source>
        <dbReference type="SAM" id="MobiDB-lite"/>
    </source>
</evidence>
<feature type="domain" description="MaoC-like" evidence="3">
    <location>
        <begin position="191"/>
        <end position="270"/>
    </location>
</feature>
<keyword evidence="5" id="KW-1185">Reference proteome</keyword>
<gene>
    <name evidence="4" type="ORF">JGS22_024605</name>
</gene>
<comment type="caution">
    <text evidence="4">The sequence shown here is derived from an EMBL/GenBank/DDBJ whole genome shotgun (WGS) entry which is preliminary data.</text>
</comment>
<evidence type="ECO:0000259" key="3">
    <source>
        <dbReference type="Pfam" id="PF01575"/>
    </source>
</evidence>
<name>A0A949JT20_9ACTN</name>
<dbReference type="InterPro" id="IPR003965">
    <property type="entry name" value="Fatty_acid_synthase"/>
</dbReference>
<dbReference type="Proteomes" id="UP000694501">
    <property type="component" value="Unassembled WGS sequence"/>
</dbReference>
<dbReference type="RefSeq" id="WP_211040888.1">
    <property type="nucleotide sequence ID" value="NZ_JAELVF020000004.1"/>
</dbReference>
<dbReference type="EMBL" id="JAELVF020000004">
    <property type="protein sequence ID" value="MBU7600721.1"/>
    <property type="molecule type" value="Genomic_DNA"/>
</dbReference>
<dbReference type="Gene3D" id="3.10.129.10">
    <property type="entry name" value="Hotdog Thioesterase"/>
    <property type="match status" value="1"/>
</dbReference>
<organism evidence="4 5">
    <name type="scientific">Streptomyces tardus</name>
    <dbReference type="NCBI Taxonomy" id="2780544"/>
    <lineage>
        <taxon>Bacteria</taxon>
        <taxon>Bacillati</taxon>
        <taxon>Actinomycetota</taxon>
        <taxon>Actinomycetes</taxon>
        <taxon>Kitasatosporales</taxon>
        <taxon>Streptomycetaceae</taxon>
        <taxon>Streptomyces</taxon>
    </lineage>
</organism>
<dbReference type="PANTHER" id="PTHR43841">
    <property type="entry name" value="3-HYDROXYACYL-THIOESTER DEHYDRATASE HTDX-RELATED"/>
    <property type="match status" value="1"/>
</dbReference>
<evidence type="ECO:0000313" key="4">
    <source>
        <dbReference type="EMBL" id="MBU7600721.1"/>
    </source>
</evidence>